<keyword evidence="7" id="KW-0539">Nucleus</keyword>
<name>A0A507D9I2_9FUNG</name>
<organism evidence="10 13">
    <name type="scientific">Synchytrium endobioticum</name>
    <dbReference type="NCBI Taxonomy" id="286115"/>
    <lineage>
        <taxon>Eukaryota</taxon>
        <taxon>Fungi</taxon>
        <taxon>Fungi incertae sedis</taxon>
        <taxon>Chytridiomycota</taxon>
        <taxon>Chytridiomycota incertae sedis</taxon>
        <taxon>Chytridiomycetes</taxon>
        <taxon>Synchytriales</taxon>
        <taxon>Synchytriaceae</taxon>
        <taxon>Synchytrium</taxon>
    </lineage>
</organism>
<dbReference type="GO" id="GO:0071013">
    <property type="term" value="C:catalytic step 2 spliceosome"/>
    <property type="evidence" value="ECO:0007669"/>
    <property type="project" value="InterPro"/>
</dbReference>
<evidence type="ECO:0000256" key="9">
    <source>
        <dbReference type="PROSITE-ProRule" id="PRU00221"/>
    </source>
</evidence>
<proteinExistence type="predicted"/>
<comment type="caution">
    <text evidence="10">The sequence shown here is derived from an EMBL/GenBank/DDBJ whole genome shotgun (WGS) entry which is preliminary data.</text>
</comment>
<dbReference type="GO" id="GO:0003729">
    <property type="term" value="F:mRNA binding"/>
    <property type="evidence" value="ECO:0007669"/>
    <property type="project" value="TreeGrafter"/>
</dbReference>
<dbReference type="PANTHER" id="PTHR43979:SF1">
    <property type="entry name" value="PRE-MRNA-PROCESSING FACTOR 17"/>
    <property type="match status" value="1"/>
</dbReference>
<reference evidence="12 13" key="1">
    <citation type="journal article" date="2019" name="Sci. Rep.">
        <title>Comparative genomics of chytrid fungi reveal insights into the obligate biotrophic and pathogenic lifestyle of Synchytrium endobioticum.</title>
        <authorList>
            <person name="van de Vossenberg B.T.L.H."/>
            <person name="Warris S."/>
            <person name="Nguyen H.D.T."/>
            <person name="van Gent-Pelzer M.P.E."/>
            <person name="Joly D.L."/>
            <person name="van de Geest H.C."/>
            <person name="Bonants P.J.M."/>
            <person name="Smith D.S."/>
            <person name="Levesque C.A."/>
            <person name="van der Lee T.A.J."/>
        </authorList>
    </citation>
    <scope>NUCLEOTIDE SEQUENCE [LARGE SCALE GENOMIC DNA]</scope>
    <source>
        <strain evidence="10 13">LEV6574</strain>
        <strain evidence="11 12">MB42</strain>
    </source>
</reference>
<evidence type="ECO:0000256" key="1">
    <source>
        <dbReference type="ARBA" id="ARBA00004123"/>
    </source>
</evidence>
<dbReference type="InterPro" id="IPR032847">
    <property type="entry name" value="PRPF17"/>
</dbReference>
<dbReference type="PRINTS" id="PR00320">
    <property type="entry name" value="GPROTEINBRPT"/>
</dbReference>
<gene>
    <name evidence="10" type="ORF">SeLEV6574_g02231</name>
    <name evidence="11" type="ORF">SeMB42_g01664</name>
</gene>
<dbReference type="InterPro" id="IPR020472">
    <property type="entry name" value="WD40_PAC1"/>
</dbReference>
<evidence type="ECO:0000313" key="10">
    <source>
        <dbReference type="EMBL" id="TPX48111.1"/>
    </source>
</evidence>
<dbReference type="SUPFAM" id="SSF50978">
    <property type="entry name" value="WD40 repeat-like"/>
    <property type="match status" value="1"/>
</dbReference>
<dbReference type="Gene3D" id="2.130.10.10">
    <property type="entry name" value="YVTN repeat-like/Quinoprotein amine dehydrogenase"/>
    <property type="match status" value="1"/>
</dbReference>
<comment type="subcellular location">
    <subcellularLocation>
        <location evidence="1">Nucleus</location>
    </subcellularLocation>
</comment>
<dbReference type="EMBL" id="QEAN01000044">
    <property type="protein sequence ID" value="TPX52078.1"/>
    <property type="molecule type" value="Genomic_DNA"/>
</dbReference>
<evidence type="ECO:0000256" key="4">
    <source>
        <dbReference type="ARBA" id="ARBA00022728"/>
    </source>
</evidence>
<dbReference type="Proteomes" id="UP000320475">
    <property type="component" value="Unassembled WGS sequence"/>
</dbReference>
<dbReference type="OrthoDB" id="10257301at2759"/>
<dbReference type="PROSITE" id="PS00678">
    <property type="entry name" value="WD_REPEATS_1"/>
    <property type="match status" value="1"/>
</dbReference>
<feature type="repeat" description="WD" evidence="9">
    <location>
        <begin position="403"/>
        <end position="435"/>
    </location>
</feature>
<dbReference type="PANTHER" id="PTHR43979">
    <property type="entry name" value="PRE-MRNA-PROCESSING FACTOR 17"/>
    <property type="match status" value="1"/>
</dbReference>
<protein>
    <recommendedName>
        <fullName evidence="8">Pre-mRNA-processing factor 17</fullName>
    </recommendedName>
</protein>
<dbReference type="FunFam" id="2.130.10.10:FF:000034">
    <property type="entry name" value="Pre-mRNA-processing factor 17, putative"/>
    <property type="match status" value="1"/>
</dbReference>
<keyword evidence="4" id="KW-0747">Spliceosome</keyword>
<dbReference type="InterPro" id="IPR019775">
    <property type="entry name" value="WD40_repeat_CS"/>
</dbReference>
<evidence type="ECO:0000256" key="5">
    <source>
        <dbReference type="ARBA" id="ARBA00022737"/>
    </source>
</evidence>
<dbReference type="AlphaFoldDB" id="A0A507D9I2"/>
<accession>A0A507D9I2</accession>
<dbReference type="CDD" id="cd00200">
    <property type="entry name" value="WD40"/>
    <property type="match status" value="1"/>
</dbReference>
<feature type="repeat" description="WD" evidence="9">
    <location>
        <begin position="273"/>
        <end position="315"/>
    </location>
</feature>
<evidence type="ECO:0000256" key="2">
    <source>
        <dbReference type="ARBA" id="ARBA00022574"/>
    </source>
</evidence>
<evidence type="ECO:0000256" key="3">
    <source>
        <dbReference type="ARBA" id="ARBA00022664"/>
    </source>
</evidence>
<sequence>MSASEEGSLDLGSDQDAVVLKKPRINPTPAATAEDVSSYRPLVGPTTKELSFNMPFEDLAKPLAGPANPWRRPHQEQKNTLTGFVEDFHVNDVTFNALQRTYQSYGYTIDPNSADGNVMIGNAQVAHQMNGATVLDNVKRITAKTAKRKARGDAADDPLNFQGPWAGYEEERVNVPTGPSLAEQYAAEYASIGHGNDKKKIISNEPDVVTIGSTNPDKADIHPGNERTTFHGASEYDYLGRTYMHIPTDLDVNLLGESGSQECFLPKKLVHTWTGHTKGVNAIRFFPKSGHLMLSCSMDGKAKLWDVYHERRVLRTYLGHNKGIRDICFNSDGTRFLTASYDRYMKLWDTETGKCVSSFTTRKTPYCIKFNPDGDKQHLFLAGMQDKKIVQYDMKSGEITQEYDQHLGAVNTITFVDDNRRFVTTSDDKTLRVWEWGIPVVIKYIAEPDMHSMPAAALSPNKKWMACTSLDNQIVIYAARDRFHENRKKNFRGHLIAGYACQPSFSPDGRFVSSGDSAGFVWFWDWKTCKVLKKLKCHDKVVLNAEWHPHETSKLATCSWDGTIKYWD</sequence>
<dbReference type="SMART" id="SM00320">
    <property type="entry name" value="WD40"/>
    <property type="match status" value="7"/>
</dbReference>
<evidence type="ECO:0000256" key="7">
    <source>
        <dbReference type="ARBA" id="ARBA00023242"/>
    </source>
</evidence>
<keyword evidence="5" id="KW-0677">Repeat</keyword>
<dbReference type="GO" id="GO:0000398">
    <property type="term" value="P:mRNA splicing, via spliceosome"/>
    <property type="evidence" value="ECO:0007669"/>
    <property type="project" value="InterPro"/>
</dbReference>
<keyword evidence="12" id="KW-1185">Reference proteome</keyword>
<evidence type="ECO:0000256" key="6">
    <source>
        <dbReference type="ARBA" id="ARBA00023187"/>
    </source>
</evidence>
<dbReference type="Proteomes" id="UP000317494">
    <property type="component" value="Unassembled WGS sequence"/>
</dbReference>
<evidence type="ECO:0000313" key="12">
    <source>
        <dbReference type="Proteomes" id="UP000317494"/>
    </source>
</evidence>
<evidence type="ECO:0000256" key="8">
    <source>
        <dbReference type="ARBA" id="ARBA00068146"/>
    </source>
</evidence>
<keyword evidence="6" id="KW-0508">mRNA splicing</keyword>
<evidence type="ECO:0000313" key="11">
    <source>
        <dbReference type="EMBL" id="TPX52078.1"/>
    </source>
</evidence>
<keyword evidence="3" id="KW-0507">mRNA processing</keyword>
<dbReference type="InterPro" id="IPR036322">
    <property type="entry name" value="WD40_repeat_dom_sf"/>
</dbReference>
<dbReference type="PROSITE" id="PS50082">
    <property type="entry name" value="WD_REPEATS_2"/>
    <property type="match status" value="4"/>
</dbReference>
<dbReference type="STRING" id="286115.A0A507D9I2"/>
<evidence type="ECO:0000313" key="13">
    <source>
        <dbReference type="Proteomes" id="UP000320475"/>
    </source>
</evidence>
<dbReference type="InterPro" id="IPR001680">
    <property type="entry name" value="WD40_rpt"/>
</dbReference>
<dbReference type="Pfam" id="PF00400">
    <property type="entry name" value="WD40"/>
    <property type="match status" value="5"/>
</dbReference>
<feature type="repeat" description="WD" evidence="9">
    <location>
        <begin position="535"/>
        <end position="568"/>
    </location>
</feature>
<dbReference type="PROSITE" id="PS50294">
    <property type="entry name" value="WD_REPEATS_REGION"/>
    <property type="match status" value="4"/>
</dbReference>
<dbReference type="InterPro" id="IPR015943">
    <property type="entry name" value="WD40/YVTN_repeat-like_dom_sf"/>
</dbReference>
<dbReference type="VEuPathDB" id="FungiDB:SeMB42_g01664"/>
<feature type="repeat" description="WD" evidence="9">
    <location>
        <begin position="317"/>
        <end position="358"/>
    </location>
</feature>
<dbReference type="EMBL" id="QEAM01000059">
    <property type="protein sequence ID" value="TPX48111.1"/>
    <property type="molecule type" value="Genomic_DNA"/>
</dbReference>
<keyword evidence="2 9" id="KW-0853">WD repeat</keyword>